<accession>A0A2G8TDH0</accession>
<evidence type="ECO:0000259" key="3">
    <source>
        <dbReference type="SMART" id="SM00822"/>
    </source>
</evidence>
<dbReference type="PRINTS" id="PR00081">
    <property type="entry name" value="GDHRDH"/>
</dbReference>
<name>A0A2G8TDH0_9BURK</name>
<dbReference type="InterPro" id="IPR002347">
    <property type="entry name" value="SDR_fam"/>
</dbReference>
<dbReference type="Pfam" id="PF13561">
    <property type="entry name" value="adh_short_C2"/>
    <property type="match status" value="1"/>
</dbReference>
<dbReference type="NCBIfam" id="NF005559">
    <property type="entry name" value="PRK07231.1"/>
    <property type="match status" value="1"/>
</dbReference>
<sequence length="247" mass="25576">MNLCGKVIIVTGAAQGIGLAIAERCADAGAAVAVWDNQADAIAGALERIGDRNPRAQIAGFIVDVADLAAVHDAVKATLARFGRIDGLVNNAGVVADAQISKMSEAQWDRVIDINLKGVFNCTRASVEALLASAGSIVNISSIVGMSGNYGQTNYAAAKAGVLGMSKTWARELGRKGVRSNAICPGFIETPILAKMPARVIEEMVAQIPQKRMGQPREIAAAAVFLLSAEASYINGATLEVTGGLTL</sequence>
<dbReference type="InterPro" id="IPR036291">
    <property type="entry name" value="NAD(P)-bd_dom_sf"/>
</dbReference>
<evidence type="ECO:0000256" key="1">
    <source>
        <dbReference type="ARBA" id="ARBA00006484"/>
    </source>
</evidence>
<dbReference type="InterPro" id="IPR020904">
    <property type="entry name" value="Sc_DH/Rdtase_CS"/>
</dbReference>
<dbReference type="AlphaFoldDB" id="A0A2G8TDH0"/>
<dbReference type="EMBL" id="PDOC01000010">
    <property type="protein sequence ID" value="PIL44009.1"/>
    <property type="molecule type" value="Genomic_DNA"/>
</dbReference>
<protein>
    <submittedName>
        <fullName evidence="4">3-oxoacyl-ACP reductase</fullName>
    </submittedName>
</protein>
<dbReference type="InterPro" id="IPR057326">
    <property type="entry name" value="KR_dom"/>
</dbReference>
<dbReference type="FunFam" id="3.40.50.720:FF:000173">
    <property type="entry name" value="3-oxoacyl-[acyl-carrier protein] reductase"/>
    <property type="match status" value="1"/>
</dbReference>
<dbReference type="NCBIfam" id="NF009466">
    <property type="entry name" value="PRK12826.1-2"/>
    <property type="match status" value="1"/>
</dbReference>
<organism evidence="4 5">
    <name type="scientific">Massilia eurypsychrophila</name>
    <dbReference type="NCBI Taxonomy" id="1485217"/>
    <lineage>
        <taxon>Bacteria</taxon>
        <taxon>Pseudomonadati</taxon>
        <taxon>Pseudomonadota</taxon>
        <taxon>Betaproteobacteria</taxon>
        <taxon>Burkholderiales</taxon>
        <taxon>Oxalobacteraceae</taxon>
        <taxon>Telluria group</taxon>
        <taxon>Massilia</taxon>
    </lineage>
</organism>
<reference evidence="4 5" key="1">
    <citation type="submission" date="2017-10" db="EMBL/GenBank/DDBJ databases">
        <title>Massilia psychrophilum sp. nov., a novel purple-pigmented bacterium isolated from Tianshan glacier, Xinjiang Municipality, China.</title>
        <authorList>
            <person name="Wang H."/>
        </authorList>
    </citation>
    <scope>NUCLEOTIDE SEQUENCE [LARGE SCALE GENOMIC DNA]</scope>
    <source>
        <strain evidence="4 5">JCM 30074</strain>
    </source>
</reference>
<evidence type="ECO:0000256" key="2">
    <source>
        <dbReference type="ARBA" id="ARBA00023002"/>
    </source>
</evidence>
<evidence type="ECO:0000313" key="4">
    <source>
        <dbReference type="EMBL" id="PIL44009.1"/>
    </source>
</evidence>
<proteinExistence type="inferred from homology"/>
<keyword evidence="2" id="KW-0560">Oxidoreductase</keyword>
<dbReference type="PANTHER" id="PTHR42760:SF133">
    <property type="entry name" value="3-OXOACYL-[ACYL-CARRIER-PROTEIN] REDUCTASE"/>
    <property type="match status" value="1"/>
</dbReference>
<evidence type="ECO:0000313" key="5">
    <source>
        <dbReference type="Proteomes" id="UP000230390"/>
    </source>
</evidence>
<dbReference type="PANTHER" id="PTHR42760">
    <property type="entry name" value="SHORT-CHAIN DEHYDROGENASES/REDUCTASES FAMILY MEMBER"/>
    <property type="match status" value="1"/>
</dbReference>
<comment type="caution">
    <text evidence="4">The sequence shown here is derived from an EMBL/GenBank/DDBJ whole genome shotgun (WGS) entry which is preliminary data.</text>
</comment>
<keyword evidence="5" id="KW-1185">Reference proteome</keyword>
<dbReference type="SMART" id="SM00822">
    <property type="entry name" value="PKS_KR"/>
    <property type="match status" value="1"/>
</dbReference>
<dbReference type="Proteomes" id="UP000230390">
    <property type="component" value="Unassembled WGS sequence"/>
</dbReference>
<dbReference type="PRINTS" id="PR00080">
    <property type="entry name" value="SDRFAMILY"/>
</dbReference>
<dbReference type="GO" id="GO:0016616">
    <property type="term" value="F:oxidoreductase activity, acting on the CH-OH group of donors, NAD or NADP as acceptor"/>
    <property type="evidence" value="ECO:0007669"/>
    <property type="project" value="TreeGrafter"/>
</dbReference>
<dbReference type="SUPFAM" id="SSF51735">
    <property type="entry name" value="NAD(P)-binding Rossmann-fold domains"/>
    <property type="match status" value="1"/>
</dbReference>
<feature type="domain" description="Ketoreductase" evidence="3">
    <location>
        <begin position="6"/>
        <end position="190"/>
    </location>
</feature>
<dbReference type="OrthoDB" id="9802564at2"/>
<gene>
    <name evidence="4" type="ORF">CR105_16210</name>
</gene>
<dbReference type="PROSITE" id="PS00061">
    <property type="entry name" value="ADH_SHORT"/>
    <property type="match status" value="1"/>
</dbReference>
<comment type="similarity">
    <text evidence="1">Belongs to the short-chain dehydrogenases/reductases (SDR) family.</text>
</comment>
<dbReference type="Gene3D" id="3.40.50.720">
    <property type="entry name" value="NAD(P)-binding Rossmann-like Domain"/>
    <property type="match status" value="1"/>
</dbReference>